<dbReference type="PROSITE" id="PS50987">
    <property type="entry name" value="HTH_ARSR_2"/>
    <property type="match status" value="1"/>
</dbReference>
<dbReference type="OrthoDB" id="194599at2"/>
<dbReference type="SMART" id="SM00418">
    <property type="entry name" value="HTH_ARSR"/>
    <property type="match status" value="1"/>
</dbReference>
<dbReference type="PANTHER" id="PTHR43132:SF2">
    <property type="entry name" value="ARSENICAL RESISTANCE OPERON REPRESSOR ARSR-RELATED"/>
    <property type="match status" value="1"/>
</dbReference>
<dbReference type="GO" id="GO:0003700">
    <property type="term" value="F:DNA-binding transcription factor activity"/>
    <property type="evidence" value="ECO:0007669"/>
    <property type="project" value="InterPro"/>
</dbReference>
<dbReference type="STRING" id="285351.SAMN04488035_1069"/>
<name>A0A1I2F1V8_9MICO</name>
<dbReference type="InterPro" id="IPR036388">
    <property type="entry name" value="WH-like_DNA-bd_sf"/>
</dbReference>
<dbReference type="InterPro" id="IPR051011">
    <property type="entry name" value="Metal_resp_trans_reg"/>
</dbReference>
<keyword evidence="3" id="KW-0804">Transcription</keyword>
<gene>
    <name evidence="5" type="ORF">SAMN04488035_1069</name>
</gene>
<dbReference type="InterPro" id="IPR036390">
    <property type="entry name" value="WH_DNA-bd_sf"/>
</dbReference>
<evidence type="ECO:0000256" key="1">
    <source>
        <dbReference type="ARBA" id="ARBA00023015"/>
    </source>
</evidence>
<dbReference type="EMBL" id="FONZ01000002">
    <property type="protein sequence ID" value="SFE99135.1"/>
    <property type="molecule type" value="Genomic_DNA"/>
</dbReference>
<keyword evidence="1" id="KW-0805">Transcription regulation</keyword>
<sequence length="118" mass="12862">MPLRQYGIHAPLHEIKADLFKALAHPARVRTLELLADGERPVAELLAETGMEASHLSQHLAVLRRVGVVTSRREGKTVLYRVAGPAVTGLLRDARTVLLEAHATTRQALDAVDDSASR</sequence>
<proteinExistence type="predicted"/>
<dbReference type="NCBIfam" id="NF033788">
    <property type="entry name" value="HTH_metalloreg"/>
    <property type="match status" value="1"/>
</dbReference>
<dbReference type="PRINTS" id="PR00778">
    <property type="entry name" value="HTHARSR"/>
</dbReference>
<feature type="domain" description="HTH arsR-type" evidence="4">
    <location>
        <begin position="8"/>
        <end position="102"/>
    </location>
</feature>
<evidence type="ECO:0000259" key="4">
    <source>
        <dbReference type="PROSITE" id="PS50987"/>
    </source>
</evidence>
<dbReference type="Gene3D" id="1.10.10.10">
    <property type="entry name" value="Winged helix-like DNA-binding domain superfamily/Winged helix DNA-binding domain"/>
    <property type="match status" value="1"/>
</dbReference>
<dbReference type="CDD" id="cd00090">
    <property type="entry name" value="HTH_ARSR"/>
    <property type="match status" value="1"/>
</dbReference>
<dbReference type="PANTHER" id="PTHR43132">
    <property type="entry name" value="ARSENICAL RESISTANCE OPERON REPRESSOR ARSR-RELATED"/>
    <property type="match status" value="1"/>
</dbReference>
<keyword evidence="6" id="KW-1185">Reference proteome</keyword>
<evidence type="ECO:0000256" key="3">
    <source>
        <dbReference type="ARBA" id="ARBA00023163"/>
    </source>
</evidence>
<dbReference type="InterPro" id="IPR001845">
    <property type="entry name" value="HTH_ArsR_DNA-bd_dom"/>
</dbReference>
<organism evidence="5 6">
    <name type="scientific">Flavimobilis marinus</name>
    <dbReference type="NCBI Taxonomy" id="285351"/>
    <lineage>
        <taxon>Bacteria</taxon>
        <taxon>Bacillati</taxon>
        <taxon>Actinomycetota</taxon>
        <taxon>Actinomycetes</taxon>
        <taxon>Micrococcales</taxon>
        <taxon>Jonesiaceae</taxon>
        <taxon>Flavimobilis</taxon>
    </lineage>
</organism>
<dbReference type="GO" id="GO:0003677">
    <property type="term" value="F:DNA binding"/>
    <property type="evidence" value="ECO:0007669"/>
    <property type="project" value="UniProtKB-KW"/>
</dbReference>
<reference evidence="6" key="1">
    <citation type="submission" date="2016-10" db="EMBL/GenBank/DDBJ databases">
        <authorList>
            <person name="Varghese N."/>
            <person name="Submissions S."/>
        </authorList>
    </citation>
    <scope>NUCLEOTIDE SEQUENCE [LARGE SCALE GENOMIC DNA]</scope>
    <source>
        <strain evidence="6">DSM 19083</strain>
    </source>
</reference>
<accession>A0A1I2F1V8</accession>
<evidence type="ECO:0000313" key="6">
    <source>
        <dbReference type="Proteomes" id="UP000198520"/>
    </source>
</evidence>
<dbReference type="AlphaFoldDB" id="A0A1I2F1V8"/>
<dbReference type="RefSeq" id="WP_093375917.1">
    <property type="nucleotide sequence ID" value="NZ_FONZ01000002.1"/>
</dbReference>
<dbReference type="InterPro" id="IPR011991">
    <property type="entry name" value="ArsR-like_HTH"/>
</dbReference>
<keyword evidence="2" id="KW-0238">DNA-binding</keyword>
<evidence type="ECO:0000313" key="5">
    <source>
        <dbReference type="EMBL" id="SFE99135.1"/>
    </source>
</evidence>
<protein>
    <submittedName>
        <fullName evidence="5">Transcriptional regulator, ArsR family</fullName>
    </submittedName>
</protein>
<dbReference type="Pfam" id="PF01022">
    <property type="entry name" value="HTH_5"/>
    <property type="match status" value="1"/>
</dbReference>
<dbReference type="Proteomes" id="UP000198520">
    <property type="component" value="Unassembled WGS sequence"/>
</dbReference>
<dbReference type="SUPFAM" id="SSF46785">
    <property type="entry name" value="Winged helix' DNA-binding domain"/>
    <property type="match status" value="1"/>
</dbReference>
<evidence type="ECO:0000256" key="2">
    <source>
        <dbReference type="ARBA" id="ARBA00023125"/>
    </source>
</evidence>